<organism evidence="1 2">
    <name type="scientific">Dysgonomonas alginatilytica</name>
    <dbReference type="NCBI Taxonomy" id="1605892"/>
    <lineage>
        <taxon>Bacteria</taxon>
        <taxon>Pseudomonadati</taxon>
        <taxon>Bacteroidota</taxon>
        <taxon>Bacteroidia</taxon>
        <taxon>Bacteroidales</taxon>
        <taxon>Dysgonomonadaceae</taxon>
        <taxon>Dysgonomonas</taxon>
    </lineage>
</organism>
<dbReference type="Proteomes" id="UP000247973">
    <property type="component" value="Unassembled WGS sequence"/>
</dbReference>
<dbReference type="RefSeq" id="WP_110312279.1">
    <property type="nucleotide sequence ID" value="NZ_QICL01000035.1"/>
</dbReference>
<protein>
    <submittedName>
        <fullName evidence="1">Uncharacterized protein</fullName>
    </submittedName>
</protein>
<gene>
    <name evidence="1" type="ORF">CLV62_1353</name>
</gene>
<comment type="caution">
    <text evidence="1">The sequence shown here is derived from an EMBL/GenBank/DDBJ whole genome shotgun (WGS) entry which is preliminary data.</text>
</comment>
<evidence type="ECO:0000313" key="1">
    <source>
        <dbReference type="EMBL" id="PXV59431.1"/>
    </source>
</evidence>
<reference evidence="1 2" key="1">
    <citation type="submission" date="2018-03" db="EMBL/GenBank/DDBJ databases">
        <title>Genomic Encyclopedia of Archaeal and Bacterial Type Strains, Phase II (KMG-II): from individual species to whole genera.</title>
        <authorList>
            <person name="Goeker M."/>
        </authorList>
    </citation>
    <scope>NUCLEOTIDE SEQUENCE [LARGE SCALE GENOMIC DNA]</scope>
    <source>
        <strain evidence="1 2">DSM 100214</strain>
    </source>
</reference>
<accession>A0A2V3PLD3</accession>
<keyword evidence="2" id="KW-1185">Reference proteome</keyword>
<name>A0A2V3PLD3_9BACT</name>
<dbReference type="EMBL" id="QICL01000035">
    <property type="protein sequence ID" value="PXV59431.1"/>
    <property type="molecule type" value="Genomic_DNA"/>
</dbReference>
<evidence type="ECO:0000313" key="2">
    <source>
        <dbReference type="Proteomes" id="UP000247973"/>
    </source>
</evidence>
<dbReference type="AlphaFoldDB" id="A0A2V3PLD3"/>
<proteinExistence type="predicted"/>
<sequence length="91" mass="10326">MSEKNKKNQQEALGYICNRKSGSIDTLINELGSDVVREFELVGFIKRGITADTQATWKAVPSANSFFKSIYGEPTLVQKIKGYFCHYVLRF</sequence>